<gene>
    <name evidence="1" type="ORF">P5673_007862</name>
</gene>
<evidence type="ECO:0000313" key="1">
    <source>
        <dbReference type="EMBL" id="KAK2567963.1"/>
    </source>
</evidence>
<proteinExistence type="predicted"/>
<reference evidence="1" key="1">
    <citation type="journal article" date="2023" name="G3 (Bethesda)">
        <title>Whole genome assembly and annotation of the endangered Caribbean coral Acropora cervicornis.</title>
        <authorList>
            <person name="Selwyn J.D."/>
            <person name="Vollmer S.V."/>
        </authorList>
    </citation>
    <scope>NUCLEOTIDE SEQUENCE</scope>
    <source>
        <strain evidence="1">K2</strain>
    </source>
</reference>
<accession>A0AAD9VB31</accession>
<sequence>MKDLKVLDLRHDAMPVQRSLGTYWCIKSDTFGFLIELRDKPETQRGFSLQSAQFTILSQLYHLLY</sequence>
<evidence type="ECO:0000313" key="2">
    <source>
        <dbReference type="Proteomes" id="UP001249851"/>
    </source>
</evidence>
<dbReference type="EMBL" id="JARQWQ010000013">
    <property type="protein sequence ID" value="KAK2567963.1"/>
    <property type="molecule type" value="Genomic_DNA"/>
</dbReference>
<comment type="caution">
    <text evidence="1">The sequence shown here is derived from an EMBL/GenBank/DDBJ whole genome shotgun (WGS) entry which is preliminary data.</text>
</comment>
<dbReference type="AlphaFoldDB" id="A0AAD9VB31"/>
<name>A0AAD9VB31_ACRCE</name>
<keyword evidence="2" id="KW-1185">Reference proteome</keyword>
<reference evidence="1" key="2">
    <citation type="journal article" date="2023" name="Science">
        <title>Genomic signatures of disease resistance in endangered staghorn corals.</title>
        <authorList>
            <person name="Vollmer S.V."/>
            <person name="Selwyn J.D."/>
            <person name="Despard B.A."/>
            <person name="Roesel C.L."/>
        </authorList>
    </citation>
    <scope>NUCLEOTIDE SEQUENCE</scope>
    <source>
        <strain evidence="1">K2</strain>
    </source>
</reference>
<dbReference type="Proteomes" id="UP001249851">
    <property type="component" value="Unassembled WGS sequence"/>
</dbReference>
<organism evidence="1 2">
    <name type="scientific">Acropora cervicornis</name>
    <name type="common">Staghorn coral</name>
    <dbReference type="NCBI Taxonomy" id="6130"/>
    <lineage>
        <taxon>Eukaryota</taxon>
        <taxon>Metazoa</taxon>
        <taxon>Cnidaria</taxon>
        <taxon>Anthozoa</taxon>
        <taxon>Hexacorallia</taxon>
        <taxon>Scleractinia</taxon>
        <taxon>Astrocoeniina</taxon>
        <taxon>Acroporidae</taxon>
        <taxon>Acropora</taxon>
    </lineage>
</organism>
<protein>
    <submittedName>
        <fullName evidence="1">Uncharacterized protein</fullName>
    </submittedName>
</protein>